<evidence type="ECO:0000256" key="4">
    <source>
        <dbReference type="ARBA" id="ARBA00023163"/>
    </source>
</evidence>
<reference evidence="6" key="1">
    <citation type="journal article" date="2019" name="Int. J. Syst. Evol. Microbiol.">
        <title>The Global Catalogue of Microorganisms (GCM) 10K type strain sequencing project: providing services to taxonomists for standard genome sequencing and annotation.</title>
        <authorList>
            <consortium name="The Broad Institute Genomics Platform"/>
            <consortium name="The Broad Institute Genome Sequencing Center for Infectious Disease"/>
            <person name="Wu L."/>
            <person name="Ma J."/>
        </authorList>
    </citation>
    <scope>NUCLEOTIDE SEQUENCE [LARGE SCALE GENOMIC DNA]</scope>
    <source>
        <strain evidence="6">CGMCC 1.16305</strain>
    </source>
</reference>
<evidence type="ECO:0000256" key="2">
    <source>
        <dbReference type="ARBA" id="ARBA00023015"/>
    </source>
</evidence>
<gene>
    <name evidence="5" type="ORF">ACFQRG_04520</name>
</gene>
<evidence type="ECO:0000256" key="1">
    <source>
        <dbReference type="ARBA" id="ARBA00011046"/>
    </source>
</evidence>
<dbReference type="Pfam" id="PF03965">
    <property type="entry name" value="Penicillinase_R"/>
    <property type="match status" value="1"/>
</dbReference>
<protein>
    <submittedName>
        <fullName evidence="5">BlaI/MecI/CopY family transcriptional regulator</fullName>
    </submittedName>
</protein>
<comment type="caution">
    <text evidence="5">The sequence shown here is derived from an EMBL/GenBank/DDBJ whole genome shotgun (WGS) entry which is preliminary data.</text>
</comment>
<dbReference type="EMBL" id="JBHTCO010000004">
    <property type="protein sequence ID" value="MFC7392239.1"/>
    <property type="molecule type" value="Genomic_DNA"/>
</dbReference>
<organism evidence="5 6">
    <name type="scientific">Scopulibacillus cellulosilyticus</name>
    <dbReference type="NCBI Taxonomy" id="2665665"/>
    <lineage>
        <taxon>Bacteria</taxon>
        <taxon>Bacillati</taxon>
        <taxon>Bacillota</taxon>
        <taxon>Bacilli</taxon>
        <taxon>Bacillales</taxon>
        <taxon>Sporolactobacillaceae</taxon>
        <taxon>Scopulibacillus</taxon>
    </lineage>
</organism>
<keyword evidence="4" id="KW-0804">Transcription</keyword>
<dbReference type="InterPro" id="IPR036388">
    <property type="entry name" value="WH-like_DNA-bd_sf"/>
</dbReference>
<keyword evidence="3" id="KW-0238">DNA-binding</keyword>
<sequence>MSVDSTLANILGPLELKVMKCLWAFEEATVQKVLDALNKKEDYAYTTIMTVMSRLAQKGILQRVKSGRSYQYKPIYTEEALIRHMSSQAVHQVLDHYGDTAIAQFVDTVGASPEQLKKLKDLIDRLEGEKPDEKD</sequence>
<accession>A0ABW2PS57</accession>
<evidence type="ECO:0000256" key="3">
    <source>
        <dbReference type="ARBA" id="ARBA00023125"/>
    </source>
</evidence>
<comment type="similarity">
    <text evidence="1">Belongs to the BlaI transcriptional regulatory family.</text>
</comment>
<dbReference type="InterPro" id="IPR005650">
    <property type="entry name" value="BlaI_family"/>
</dbReference>
<dbReference type="Proteomes" id="UP001596505">
    <property type="component" value="Unassembled WGS sequence"/>
</dbReference>
<keyword evidence="2" id="KW-0805">Transcription regulation</keyword>
<dbReference type="SUPFAM" id="SSF46785">
    <property type="entry name" value="Winged helix' DNA-binding domain"/>
    <property type="match status" value="1"/>
</dbReference>
<keyword evidence="6" id="KW-1185">Reference proteome</keyword>
<dbReference type="Gene3D" id="1.10.10.10">
    <property type="entry name" value="Winged helix-like DNA-binding domain superfamily/Winged helix DNA-binding domain"/>
    <property type="match status" value="1"/>
</dbReference>
<dbReference type="RefSeq" id="WP_380964126.1">
    <property type="nucleotide sequence ID" value="NZ_JBHTCO010000004.1"/>
</dbReference>
<proteinExistence type="inferred from homology"/>
<evidence type="ECO:0000313" key="6">
    <source>
        <dbReference type="Proteomes" id="UP001596505"/>
    </source>
</evidence>
<evidence type="ECO:0000313" key="5">
    <source>
        <dbReference type="EMBL" id="MFC7392239.1"/>
    </source>
</evidence>
<dbReference type="PIRSF" id="PIRSF019455">
    <property type="entry name" value="CopR_AtkY"/>
    <property type="match status" value="1"/>
</dbReference>
<dbReference type="InterPro" id="IPR036390">
    <property type="entry name" value="WH_DNA-bd_sf"/>
</dbReference>
<name>A0ABW2PS57_9BACL</name>